<name>A0A5M9ZBT9_9BIFI</name>
<dbReference type="GO" id="GO:0005524">
    <property type="term" value="F:ATP binding"/>
    <property type="evidence" value="ECO:0007669"/>
    <property type="project" value="UniProtKB-KW"/>
</dbReference>
<dbReference type="Proteomes" id="UP000326060">
    <property type="component" value="Unassembled WGS sequence"/>
</dbReference>
<dbReference type="SUPFAM" id="SSF52540">
    <property type="entry name" value="P-loop containing nucleoside triphosphate hydrolases"/>
    <property type="match status" value="1"/>
</dbReference>
<feature type="domain" description="DUF4143" evidence="2">
    <location>
        <begin position="243"/>
        <end position="388"/>
    </location>
</feature>
<dbReference type="InterPro" id="IPR027417">
    <property type="entry name" value="P-loop_NTPase"/>
</dbReference>
<gene>
    <name evidence="3" type="ORF">EMB92_08190</name>
</gene>
<keyword evidence="3" id="KW-0547">Nucleotide-binding</keyword>
<dbReference type="AlphaFoldDB" id="A0A5M9ZBT9"/>
<comment type="caution">
    <text evidence="3">The sequence shown here is derived from an EMBL/GenBank/DDBJ whole genome shotgun (WGS) entry which is preliminary data.</text>
</comment>
<dbReference type="EMBL" id="RZJP01000003">
    <property type="protein sequence ID" value="KAA8815918.1"/>
    <property type="molecule type" value="Genomic_DNA"/>
</dbReference>
<feature type="domain" description="AAA" evidence="1">
    <location>
        <begin position="49"/>
        <end position="182"/>
    </location>
</feature>
<dbReference type="Pfam" id="PF13635">
    <property type="entry name" value="DUF4143"/>
    <property type="match status" value="1"/>
</dbReference>
<evidence type="ECO:0000259" key="1">
    <source>
        <dbReference type="Pfam" id="PF13173"/>
    </source>
</evidence>
<evidence type="ECO:0000313" key="3">
    <source>
        <dbReference type="EMBL" id="KAA8815918.1"/>
    </source>
</evidence>
<accession>A0A5M9ZBT9</accession>
<dbReference type="InterPro" id="IPR025420">
    <property type="entry name" value="DUF4143"/>
</dbReference>
<dbReference type="InterPro" id="IPR041682">
    <property type="entry name" value="AAA_14"/>
</dbReference>
<keyword evidence="3" id="KW-0067">ATP-binding</keyword>
<organism evidence="3 4">
    <name type="scientific">Bifidobacterium callitrichos</name>
    <dbReference type="NCBI Taxonomy" id="762209"/>
    <lineage>
        <taxon>Bacteria</taxon>
        <taxon>Bacillati</taxon>
        <taxon>Actinomycetota</taxon>
        <taxon>Actinomycetes</taxon>
        <taxon>Bifidobacteriales</taxon>
        <taxon>Bifidobacteriaceae</taxon>
        <taxon>Bifidobacterium</taxon>
    </lineage>
</organism>
<proteinExistence type="predicted"/>
<dbReference type="RefSeq" id="WP_150394463.1">
    <property type="nucleotide sequence ID" value="NZ_RZJP01000003.1"/>
</dbReference>
<dbReference type="PANTHER" id="PTHR33295">
    <property type="entry name" value="ATPASE"/>
    <property type="match status" value="1"/>
</dbReference>
<evidence type="ECO:0000259" key="2">
    <source>
        <dbReference type="Pfam" id="PF13635"/>
    </source>
</evidence>
<dbReference type="PANTHER" id="PTHR33295:SF8">
    <property type="entry name" value="AAA+ ATPASE DOMAIN-CONTAINING PROTEIN"/>
    <property type="match status" value="1"/>
</dbReference>
<sequence length="468" mass="53104">MAQRLSVSGHLAPDYPTLVREMREYRFPRPIRRAPILDALPEPAMFNLVHILTGMRRSGKTFHLFQLINDLLDNGVPRERIFYFNFADERLQPMPQDALDQVVAEFWRQCPEVRDQGAYLFLDEVQEAHRWQGFCQRLAEHDKVTLVITGSSSKLSSEQIATSFRGRSYAHEVLPLSFREYCVFRGITAPGTDDDAFSPRTRTDMESAFDRYLVDGGFPGVQSLSDAGRIDMLQSYMRDVVARDVAERLGRGEIALANQIALFALRNTACELSVSKLTAQLEQVGYKLYWGKARRILDLLRQAFLCYEVNEYSTSLKPDSTARPKIYAEDPGLVYAVSRANQQDIGKRLETAVYLELRRRQAGKRTDSITSLTLPDTRHRKVDFLVGDALGMEPYEAIQVTVDMTAPKTRDREVAGVRETMRRMPGVAGTIITMREEGVIATETGDVRVVPAWRWALESARSPDGPVR</sequence>
<protein>
    <submittedName>
        <fullName evidence="3">ATP-binding protein</fullName>
    </submittedName>
</protein>
<reference evidence="3 4" key="1">
    <citation type="journal article" date="2019" name="Syst. Appl. Microbiol.">
        <title>Characterization of Bifidobacterium species in feaces of the Egyptian fruit bat: Description of B. vespertilionis sp. nov. and B. rousetti sp. nov.</title>
        <authorList>
            <person name="Modesto M."/>
            <person name="Satti M."/>
            <person name="Watanabe K."/>
            <person name="Puglisi E."/>
            <person name="Morelli L."/>
            <person name="Huang C.-H."/>
            <person name="Liou J.-S."/>
            <person name="Miyashita M."/>
            <person name="Tamura T."/>
            <person name="Saito S."/>
            <person name="Mori K."/>
            <person name="Huang L."/>
            <person name="Sciavilla P."/>
            <person name="Sandri C."/>
            <person name="Spiezio C."/>
            <person name="Vitali F."/>
            <person name="Cavalieri D."/>
            <person name="Perpetuini G."/>
            <person name="Tofalo R."/>
            <person name="Bonetti A."/>
            <person name="Arita M."/>
            <person name="Mattarelli P."/>
        </authorList>
    </citation>
    <scope>NUCLEOTIDE SEQUENCE [LARGE SCALE GENOMIC DNA]</scope>
    <source>
        <strain evidence="3 4">RST27</strain>
    </source>
</reference>
<evidence type="ECO:0000313" key="4">
    <source>
        <dbReference type="Proteomes" id="UP000326060"/>
    </source>
</evidence>
<dbReference type="Pfam" id="PF13173">
    <property type="entry name" value="AAA_14"/>
    <property type="match status" value="1"/>
</dbReference>